<proteinExistence type="predicted"/>
<organism evidence="3">
    <name type="scientific">Spumella elongata</name>
    <dbReference type="NCBI Taxonomy" id="89044"/>
    <lineage>
        <taxon>Eukaryota</taxon>
        <taxon>Sar</taxon>
        <taxon>Stramenopiles</taxon>
        <taxon>Ochrophyta</taxon>
        <taxon>Chrysophyceae</taxon>
        <taxon>Chromulinales</taxon>
        <taxon>Chromulinaceae</taxon>
        <taxon>Spumella</taxon>
    </lineage>
</organism>
<feature type="region of interest" description="Disordered" evidence="1">
    <location>
        <begin position="230"/>
        <end position="258"/>
    </location>
</feature>
<dbReference type="PANTHER" id="PTHR13383:SF11">
    <property type="entry name" value="RIBONUCLEASE H2 SUBUNIT B"/>
    <property type="match status" value="1"/>
</dbReference>
<name>A0A7S3HJE8_9STRA</name>
<evidence type="ECO:0000256" key="1">
    <source>
        <dbReference type="SAM" id="MobiDB-lite"/>
    </source>
</evidence>
<dbReference type="InterPro" id="IPR019024">
    <property type="entry name" value="RNase_H2_suB_wHTH"/>
</dbReference>
<evidence type="ECO:0000313" key="3">
    <source>
        <dbReference type="EMBL" id="CAE0297057.1"/>
    </source>
</evidence>
<dbReference type="Pfam" id="PF09468">
    <property type="entry name" value="RNase_H2-Ydr279"/>
    <property type="match status" value="1"/>
</dbReference>
<dbReference type="PANTHER" id="PTHR13383">
    <property type="entry name" value="RIBONUCLEASE H2 SUBUNIT B"/>
    <property type="match status" value="1"/>
</dbReference>
<sequence length="284" mass="30864">MYELQITQPRKYSSWFINQRVSSGQDIYMANVFDPRFLCLPFLEKSAGKYSPLDQIVFMDAKYARFPFTRASSWKLGEMCDVNDKLGDDMILYRYNEVKMLEWLGRKVENTAKALMKQRLARASSQNTTFASGFNISKQSTAVVASSAAAADAVTPSREDIVLAVEIISDYLTPSAAQKLLQAHSVNATDLSTKNASASLKRKTDWEQELELEKETLAFSTVASKVTATTSAASSSSNQSTGVSGTSNASSAKPVSTAVKASAKANTAAAKGTKSLFSFFGAKK</sequence>
<dbReference type="EMBL" id="HBIC01050676">
    <property type="protein sequence ID" value="CAE0297057.1"/>
    <property type="molecule type" value="Transcribed_RNA"/>
</dbReference>
<dbReference type="InterPro" id="IPR040456">
    <property type="entry name" value="RNase_H2_suB"/>
</dbReference>
<dbReference type="AlphaFoldDB" id="A0A7S3HJE8"/>
<dbReference type="GO" id="GO:0006401">
    <property type="term" value="P:RNA catabolic process"/>
    <property type="evidence" value="ECO:0007669"/>
    <property type="project" value="TreeGrafter"/>
</dbReference>
<feature type="domain" description="Ribonuclease H2 subunit B wHTH" evidence="2">
    <location>
        <begin position="37"/>
        <end position="180"/>
    </location>
</feature>
<dbReference type="GO" id="GO:0032299">
    <property type="term" value="C:ribonuclease H2 complex"/>
    <property type="evidence" value="ECO:0007669"/>
    <property type="project" value="InterPro"/>
</dbReference>
<dbReference type="Gene3D" id="1.10.20.120">
    <property type="match status" value="1"/>
</dbReference>
<gene>
    <name evidence="3" type="ORF">SELO1098_LOCUS25911</name>
</gene>
<evidence type="ECO:0000259" key="2">
    <source>
        <dbReference type="Pfam" id="PF09468"/>
    </source>
</evidence>
<accession>A0A7S3HJE8</accession>
<reference evidence="3" key="1">
    <citation type="submission" date="2021-01" db="EMBL/GenBank/DDBJ databases">
        <authorList>
            <person name="Corre E."/>
            <person name="Pelletier E."/>
            <person name="Niang G."/>
            <person name="Scheremetjew M."/>
            <person name="Finn R."/>
            <person name="Kale V."/>
            <person name="Holt S."/>
            <person name="Cochrane G."/>
            <person name="Meng A."/>
            <person name="Brown T."/>
            <person name="Cohen L."/>
        </authorList>
    </citation>
    <scope>NUCLEOTIDE SEQUENCE</scope>
    <source>
        <strain evidence="3">CCAP 955/1</strain>
    </source>
</reference>
<protein>
    <recommendedName>
        <fullName evidence="2">Ribonuclease H2 subunit B wHTH domain-containing protein</fullName>
    </recommendedName>
</protein>
<dbReference type="GO" id="GO:0005654">
    <property type="term" value="C:nucleoplasm"/>
    <property type="evidence" value="ECO:0007669"/>
    <property type="project" value="TreeGrafter"/>
</dbReference>